<organism evidence="2 3">
    <name type="scientific">Nitratidesulfovibrio vulgaris (strain DP4)</name>
    <name type="common">Desulfovibrio vulgaris</name>
    <dbReference type="NCBI Taxonomy" id="391774"/>
    <lineage>
        <taxon>Bacteria</taxon>
        <taxon>Pseudomonadati</taxon>
        <taxon>Thermodesulfobacteriota</taxon>
        <taxon>Desulfovibrionia</taxon>
        <taxon>Desulfovibrionales</taxon>
        <taxon>Desulfovibrionaceae</taxon>
        <taxon>Nitratidesulfovibrio</taxon>
    </lineage>
</organism>
<name>A0A0H3A576_NITV4</name>
<dbReference type="RefSeq" id="WP_010940198.1">
    <property type="nucleotide sequence ID" value="NC_008751.1"/>
</dbReference>
<dbReference type="KEGG" id="dvl:Dvul_0430"/>
<gene>
    <name evidence="2" type="ordered locus">Dvul_0430</name>
</gene>
<evidence type="ECO:0000259" key="1">
    <source>
        <dbReference type="Pfam" id="PF01837"/>
    </source>
</evidence>
<dbReference type="Proteomes" id="UP000009173">
    <property type="component" value="Chromosome"/>
</dbReference>
<feature type="domain" description="Homocysteine biosynthesis enzyme sulfur-incorporation" evidence="1">
    <location>
        <begin position="22"/>
        <end position="380"/>
    </location>
</feature>
<sequence>MAHFKVNKTIAEINERIKQGKAVVLNAEEMTEAVRRMGKEKAAREVDVVTTGTFSPMCSSGLLFNIGQQEPPTIKTSKVWLNNVPAYAGLAAVDAYIGATEPTEDDPLNKVYPGRFKYGGGHVIEDLVRGKSVHLRAEAYGTDCYPRRSLDKQITLAEMPFAQLWNPRNCYQNYNAAVNLTSRIIYTYMGPLKPNMRNINFATAGRLSPLFNDPYFRTIGLGTRIFLGGSTGYVTGAGTQHVAAPKRTDRGLPLTGAGTLMVQGDLKGMDARYLRGLSFLGYGCTLAVGIGIPIPVLNEEIAWFTGVDDSDILMPVRDYGHDYPNCLPRIIQHVSYEDLKSGEVEVMGKKVESVPLTSYSISLEIADKLKSWIEKGTFTLTQPVELLPSA</sequence>
<proteinExistence type="predicted"/>
<dbReference type="Pfam" id="PF01837">
    <property type="entry name" value="HcyBio"/>
    <property type="match status" value="1"/>
</dbReference>
<dbReference type="HOGENOM" id="CLU_043239_0_0_7"/>
<protein>
    <recommendedName>
        <fullName evidence="1">Homocysteine biosynthesis enzyme sulfur-incorporation domain-containing protein</fullName>
    </recommendedName>
</protein>
<dbReference type="AlphaFoldDB" id="A0A0H3A576"/>
<dbReference type="EMBL" id="CP000527">
    <property type="protein sequence ID" value="ABM27453.1"/>
    <property type="molecule type" value="Genomic_DNA"/>
</dbReference>
<reference evidence="3" key="1">
    <citation type="journal article" date="2009" name="Environ. Microbiol.">
        <title>Contribution of mobile genetic elements to Desulfovibrio vulgaris genome plasticity.</title>
        <authorList>
            <person name="Walker C.B."/>
            <person name="Stolyar S."/>
            <person name="Chivian D."/>
            <person name="Pinel N."/>
            <person name="Gabster J.A."/>
            <person name="Dehal P.S."/>
            <person name="He Z."/>
            <person name="Yang Z.K."/>
            <person name="Yen H.C."/>
            <person name="Zhou J."/>
            <person name="Wall J.D."/>
            <person name="Hazen T.C."/>
            <person name="Arkin A.P."/>
            <person name="Stahl D.A."/>
        </authorList>
    </citation>
    <scope>NUCLEOTIDE SEQUENCE [LARGE SCALE GENOMIC DNA]</scope>
    <source>
        <strain evidence="3">DP4</strain>
    </source>
</reference>
<dbReference type="InterPro" id="IPR002708">
    <property type="entry name" value="HcyBio"/>
</dbReference>
<evidence type="ECO:0000313" key="2">
    <source>
        <dbReference type="EMBL" id="ABM27453.1"/>
    </source>
</evidence>
<evidence type="ECO:0000313" key="3">
    <source>
        <dbReference type="Proteomes" id="UP000009173"/>
    </source>
</evidence>
<accession>A0A0H3A576</accession>